<gene>
    <name evidence="9" type="ORF">ENS06_15155</name>
</gene>
<dbReference type="InterPro" id="IPR039565">
    <property type="entry name" value="BamD-like"/>
</dbReference>
<dbReference type="HAMAP" id="MF_00922">
    <property type="entry name" value="OM_assembly_BamD"/>
    <property type="match status" value="1"/>
</dbReference>
<keyword evidence="6" id="KW-0802">TPR repeat</keyword>
<keyword evidence="5" id="KW-0449">Lipoprotein</keyword>
<dbReference type="Gene3D" id="1.25.40.10">
    <property type="entry name" value="Tetratricopeptide repeat domain"/>
    <property type="match status" value="1"/>
</dbReference>
<feature type="repeat" description="TPR" evidence="6">
    <location>
        <begin position="100"/>
        <end position="133"/>
    </location>
</feature>
<dbReference type="EMBL" id="DSTK01000041">
    <property type="protein sequence ID" value="HFK98650.1"/>
    <property type="molecule type" value="Genomic_DNA"/>
</dbReference>
<comment type="caution">
    <text evidence="9">The sequence shown here is derived from an EMBL/GenBank/DDBJ whole genome shotgun (WGS) entry which is preliminary data.</text>
</comment>
<keyword evidence="4" id="KW-0998">Cell outer membrane</keyword>
<dbReference type="InterPro" id="IPR017689">
    <property type="entry name" value="BamD"/>
</dbReference>
<reference evidence="9" key="1">
    <citation type="journal article" date="2020" name="mSystems">
        <title>Genome- and Community-Level Interaction Insights into Carbon Utilization and Element Cycling Functions of Hydrothermarchaeota in Hydrothermal Sediment.</title>
        <authorList>
            <person name="Zhou Z."/>
            <person name="Liu Y."/>
            <person name="Xu W."/>
            <person name="Pan J."/>
            <person name="Luo Z.H."/>
            <person name="Li M."/>
        </authorList>
    </citation>
    <scope>NUCLEOTIDE SEQUENCE [LARGE SCALE GENOMIC DNA]</scope>
    <source>
        <strain evidence="9">SpSt-456</strain>
    </source>
</reference>
<feature type="region of interest" description="Disordered" evidence="7">
    <location>
        <begin position="1"/>
        <end position="20"/>
    </location>
</feature>
<evidence type="ECO:0000256" key="6">
    <source>
        <dbReference type="PROSITE-ProRule" id="PRU00339"/>
    </source>
</evidence>
<dbReference type="PANTHER" id="PTHR37423:SF1">
    <property type="entry name" value="OUTER MEMBRANE PROTEIN ASSEMBLY FACTOR BAMD"/>
    <property type="match status" value="1"/>
</dbReference>
<keyword evidence="3" id="KW-0564">Palmitate</keyword>
<feature type="domain" description="Outer membrane lipoprotein BamD-like" evidence="8">
    <location>
        <begin position="62"/>
        <end position="230"/>
    </location>
</feature>
<dbReference type="Pfam" id="PF13525">
    <property type="entry name" value="YfiO"/>
    <property type="match status" value="1"/>
</dbReference>
<dbReference type="PROSITE" id="PS50005">
    <property type="entry name" value="TPR"/>
    <property type="match status" value="1"/>
</dbReference>
<evidence type="ECO:0000256" key="5">
    <source>
        <dbReference type="ARBA" id="ARBA00023288"/>
    </source>
</evidence>
<keyword evidence="2" id="KW-0472">Membrane</keyword>
<proteinExistence type="inferred from homology"/>
<evidence type="ECO:0000256" key="4">
    <source>
        <dbReference type="ARBA" id="ARBA00023237"/>
    </source>
</evidence>
<dbReference type="NCBIfam" id="TIGR03302">
    <property type="entry name" value="OM_YfiO"/>
    <property type="match status" value="1"/>
</dbReference>
<accession>A0A832EKQ5</accession>
<evidence type="ECO:0000313" key="9">
    <source>
        <dbReference type="EMBL" id="HFK98650.1"/>
    </source>
</evidence>
<dbReference type="PANTHER" id="PTHR37423">
    <property type="entry name" value="SOLUBLE LYTIC MUREIN TRANSGLYCOSYLASE-RELATED"/>
    <property type="match status" value="1"/>
</dbReference>
<evidence type="ECO:0000259" key="8">
    <source>
        <dbReference type="Pfam" id="PF13525"/>
    </source>
</evidence>
<protein>
    <submittedName>
        <fullName evidence="9">Outer membrane protein assembly factor BamD</fullName>
    </submittedName>
</protein>
<organism evidence="9">
    <name type="scientific">Desulfacinum infernum</name>
    <dbReference type="NCBI Taxonomy" id="35837"/>
    <lineage>
        <taxon>Bacteria</taxon>
        <taxon>Pseudomonadati</taxon>
        <taxon>Thermodesulfobacteriota</taxon>
        <taxon>Syntrophobacteria</taxon>
        <taxon>Syntrophobacterales</taxon>
        <taxon>Syntrophobacteraceae</taxon>
        <taxon>Desulfacinum</taxon>
    </lineage>
</organism>
<dbReference type="SUPFAM" id="SSF48452">
    <property type="entry name" value="TPR-like"/>
    <property type="match status" value="1"/>
</dbReference>
<dbReference type="AlphaFoldDB" id="A0A832EKQ5"/>
<evidence type="ECO:0000256" key="3">
    <source>
        <dbReference type="ARBA" id="ARBA00023139"/>
    </source>
</evidence>
<dbReference type="GO" id="GO:0051205">
    <property type="term" value="P:protein insertion into membrane"/>
    <property type="evidence" value="ECO:0007669"/>
    <property type="project" value="TreeGrafter"/>
</dbReference>
<name>A0A832EKQ5_9BACT</name>
<evidence type="ECO:0000256" key="2">
    <source>
        <dbReference type="ARBA" id="ARBA00023136"/>
    </source>
</evidence>
<keyword evidence="1" id="KW-0732">Signal</keyword>
<evidence type="ECO:0000256" key="1">
    <source>
        <dbReference type="ARBA" id="ARBA00022729"/>
    </source>
</evidence>
<dbReference type="InterPro" id="IPR019734">
    <property type="entry name" value="TPR_rpt"/>
</dbReference>
<sequence length="265" mass="30869">MDPSVMESTPMKDTAQTSRPRRTARFLTALALCTVLCSGCGTNLLSYYFDDLFDSGDAVERTPEQLAWEGMEAMRAKKYSKALESFQKLKERYPYSKYAILAELKIGDAHFYKKNYEEAALAYEEFARLHPRNEVIPYVLYQLGMSQYLISPSVDRDQDQTRKAMETFQRLMELYPGTEYASKAKVQILECEKRIAAHEFRIARMHYRMGKYRAAQLRLTRLQEEYPQAVEKLGYQQDIDKMLADCRECLNRQGDGKSIWTRLGF</sequence>
<dbReference type="GO" id="GO:1990063">
    <property type="term" value="C:Bam protein complex"/>
    <property type="evidence" value="ECO:0007669"/>
    <property type="project" value="TreeGrafter"/>
</dbReference>
<dbReference type="InterPro" id="IPR011990">
    <property type="entry name" value="TPR-like_helical_dom_sf"/>
</dbReference>
<evidence type="ECO:0000256" key="7">
    <source>
        <dbReference type="SAM" id="MobiDB-lite"/>
    </source>
</evidence>